<feature type="region of interest" description="Disordered" evidence="1">
    <location>
        <begin position="851"/>
        <end position="891"/>
    </location>
</feature>
<dbReference type="InterPro" id="IPR015915">
    <property type="entry name" value="Kelch-typ_b-propeller"/>
</dbReference>
<reference evidence="7 8" key="1">
    <citation type="submission" date="2016-11" db="EMBL/GenBank/DDBJ databases">
        <authorList>
            <person name="Jaros S."/>
            <person name="Januszkiewicz K."/>
            <person name="Wedrychowicz H."/>
        </authorList>
    </citation>
    <scope>NUCLEOTIDE SEQUENCE [LARGE SCALE GENOMIC DNA]</scope>
    <source>
        <strain evidence="7 8">DSM 12906</strain>
    </source>
</reference>
<evidence type="ECO:0000259" key="4">
    <source>
        <dbReference type="Pfam" id="PF17802"/>
    </source>
</evidence>
<keyword evidence="2" id="KW-0812">Transmembrane</keyword>
<evidence type="ECO:0000256" key="1">
    <source>
        <dbReference type="SAM" id="MobiDB-lite"/>
    </source>
</evidence>
<dbReference type="InterPro" id="IPR041033">
    <property type="entry name" value="SpaA_PFL_dom_1"/>
</dbReference>
<keyword evidence="2" id="KW-1133">Transmembrane helix</keyword>
<evidence type="ECO:0000313" key="7">
    <source>
        <dbReference type="EMBL" id="SHJ75431.1"/>
    </source>
</evidence>
<feature type="domain" description="SpaA-like prealbumin fold" evidence="6">
    <location>
        <begin position="558"/>
        <end position="675"/>
    </location>
</feature>
<gene>
    <name evidence="7" type="ORF">SAMN02745244_03183</name>
</gene>
<dbReference type="AlphaFoldDB" id="A0A1M6LWA4"/>
<protein>
    <submittedName>
        <fullName evidence="7">Uncharacterized protein</fullName>
    </submittedName>
</protein>
<keyword evidence="8" id="KW-1185">Reference proteome</keyword>
<dbReference type="Proteomes" id="UP000184512">
    <property type="component" value="Unassembled WGS sequence"/>
</dbReference>
<feature type="compositionally biased region" description="Polar residues" evidence="1">
    <location>
        <begin position="876"/>
        <end position="891"/>
    </location>
</feature>
<feature type="compositionally biased region" description="Low complexity" evidence="1">
    <location>
        <begin position="82"/>
        <end position="105"/>
    </location>
</feature>
<dbReference type="InterPro" id="IPR048834">
    <property type="entry name" value="SpaA_pre-album"/>
</dbReference>
<evidence type="ECO:0000259" key="5">
    <source>
        <dbReference type="Pfam" id="PF19407"/>
    </source>
</evidence>
<dbReference type="Pfam" id="PF20674">
    <property type="entry name" value="SpaA_3"/>
    <property type="match status" value="1"/>
</dbReference>
<evidence type="ECO:0000256" key="2">
    <source>
        <dbReference type="SAM" id="Phobius"/>
    </source>
</evidence>
<feature type="chain" id="PRO_5012997309" evidence="3">
    <location>
        <begin position="33"/>
        <end position="1195"/>
    </location>
</feature>
<proteinExistence type="predicted"/>
<feature type="transmembrane region" description="Helical" evidence="2">
    <location>
        <begin position="1166"/>
        <end position="1185"/>
    </location>
</feature>
<feature type="domain" description="SpaA-like prealbumin fold" evidence="4">
    <location>
        <begin position="1044"/>
        <end position="1136"/>
    </location>
</feature>
<evidence type="ECO:0000256" key="3">
    <source>
        <dbReference type="SAM" id="SignalP"/>
    </source>
</evidence>
<dbReference type="STRING" id="1123357.SAMN02745244_03183"/>
<feature type="signal peptide" evidence="3">
    <location>
        <begin position="1"/>
        <end position="32"/>
    </location>
</feature>
<dbReference type="InterPro" id="IPR046022">
    <property type="entry name" value="DUF5979"/>
</dbReference>
<dbReference type="Pfam" id="PF19407">
    <property type="entry name" value="DUF5979"/>
    <property type="match status" value="2"/>
</dbReference>
<evidence type="ECO:0000259" key="6">
    <source>
        <dbReference type="Pfam" id="PF20674"/>
    </source>
</evidence>
<dbReference type="InterPro" id="IPR013783">
    <property type="entry name" value="Ig-like_fold"/>
</dbReference>
<dbReference type="Pfam" id="PF17802">
    <property type="entry name" value="SpaA"/>
    <property type="match status" value="1"/>
</dbReference>
<accession>A0A1M6LWA4</accession>
<evidence type="ECO:0000313" key="8">
    <source>
        <dbReference type="Proteomes" id="UP000184512"/>
    </source>
</evidence>
<feature type="region of interest" description="Disordered" evidence="1">
    <location>
        <begin position="82"/>
        <end position="121"/>
    </location>
</feature>
<sequence>MYRSSFRRLVTRTVSGVGVMALALGMGSVAFAETPTPTPTAADEASLVTTTPSPLSEIAELFNDEATPGLEETPVVEEAPAVEETPVVEVTPEARESASAAPSAEPEVKLPAESTEDEATVEAPVATADQWLAGDAKAEAGAVMPMAVGPDGGTAPYVYWDVRDTDGNLVSGATFQFEARVQSSSRPSSWSWNTGNNASAINDCDGTCSTNNDGDSLDRDADGGEWLLEHRGTNPNGNNRIAAGSNYRVSQVTAPAGYKWAVTGKNTKTINTANSNAGTWNNGNGTNTHNFGSFAVEKIATAPMCTAGYIYSVQSSGQMKQIAPNRTVTDMGSVPSTGGTFNGLGIGYGGQPVFAYARSGTENSDSKVSIYKYDVTTGTWTDTNHNVDSNTGNPSRSVTFVAGAVNLDTGRYFLGGYSGDGANRVFRLWEYNPATNASVYKGYISATGDGVANGDIAFDAQGNLFVIRGAGSTTTIYSVTAANLAAANGGLITSAPSTAVSGTTSNVNGVAFDSSGKGFLGSGGTLQSYNMPGWSGQSTVTSGLVNSTDLASCGSPPTITIEKEIIGGRVNTNDQFHLTLNQGSTLLGEATTTGTAIGVQGERVGPLPTVRNVALNFAESGANGANLNNYASAYQCTVTYTDGTVENLQQVNGASGSITIPTTGDAVRCVFRNSPLVANVTINKQVTDALGLNPQPDSGWTVGATTTATTGTATQAPTAATQTTNVAGNADWKVTFGAYAHRATVTVSETVTSKPGYQFLSGQCVVTGLDGSTATTELTGPNATALTGVKPGDQVNCSYVNKPIPGALAITKAFDSSVPSGSGNIEFTGAYSCVLPAGSSTVVASGTWTRDGEGPATLTPAVGTPAANQIPAGASCSATENQPTGSTGLPNSSYEWDTYSVSDPVTIVANQTGTVTVTNKAKRVYGNFSVTKVVPEGSVVAEGMKFGGNWTCTLGTAPNVETKTGTWGPVAPGATWTSTDAAQIPLGANCTATETDRAANPVTDGSHVWDGDPVVTPENGVAATNEATVNLITVTNKTKPVPGAVTWEKVDDALLAAHLEGSEWKIVGPDPATTEVPVTDCVADDAAGCATATDTDHRAGYFKVTGLAWGSYQLVETKAPAGHYPIEDPLDFVIDSGSLEPSLGKIVNPRIDGPVLPLTGGIGRDAFFIAGLSVLVLGLGAVGATRIRNRRREVA</sequence>
<feature type="domain" description="DUF5979" evidence="5">
    <location>
        <begin position="809"/>
        <end position="920"/>
    </location>
</feature>
<name>A0A1M6LWA4_9ACTN</name>
<feature type="domain" description="DUF5979" evidence="5">
    <location>
        <begin position="928"/>
        <end position="1037"/>
    </location>
</feature>
<keyword evidence="2" id="KW-0472">Membrane</keyword>
<dbReference type="SUPFAM" id="SSF117281">
    <property type="entry name" value="Kelch motif"/>
    <property type="match status" value="1"/>
</dbReference>
<dbReference type="GO" id="GO:0005975">
    <property type="term" value="P:carbohydrate metabolic process"/>
    <property type="evidence" value="ECO:0007669"/>
    <property type="project" value="UniProtKB-ARBA"/>
</dbReference>
<organism evidence="7 8">
    <name type="scientific">Tessaracoccus bendigoensis DSM 12906</name>
    <dbReference type="NCBI Taxonomy" id="1123357"/>
    <lineage>
        <taxon>Bacteria</taxon>
        <taxon>Bacillati</taxon>
        <taxon>Actinomycetota</taxon>
        <taxon>Actinomycetes</taxon>
        <taxon>Propionibacteriales</taxon>
        <taxon>Propionibacteriaceae</taxon>
        <taxon>Tessaracoccus</taxon>
    </lineage>
</organism>
<dbReference type="Gene3D" id="2.60.40.10">
    <property type="entry name" value="Immunoglobulins"/>
    <property type="match status" value="1"/>
</dbReference>
<keyword evidence="3" id="KW-0732">Signal</keyword>
<dbReference type="EMBL" id="FQZG01000076">
    <property type="protein sequence ID" value="SHJ75431.1"/>
    <property type="molecule type" value="Genomic_DNA"/>
</dbReference>